<reference evidence="3 4" key="1">
    <citation type="submission" date="2018-09" db="EMBL/GenBank/DDBJ databases">
        <title>Genome sequencing of strain 6GH32-13.</title>
        <authorList>
            <person name="Weon H.-Y."/>
            <person name="Heo J."/>
            <person name="Kwon S.-W."/>
        </authorList>
    </citation>
    <scope>NUCLEOTIDE SEQUENCE [LARGE SCALE GENOMIC DNA]</scope>
    <source>
        <strain evidence="3 4">5GH32-13</strain>
    </source>
</reference>
<dbReference type="OrthoDB" id="4317910at2"/>
<dbReference type="KEGG" id="pseg:D3H65_07310"/>
<feature type="region of interest" description="Disordered" evidence="1">
    <location>
        <begin position="1"/>
        <end position="24"/>
    </location>
</feature>
<gene>
    <name evidence="3" type="ORF">D3H65_07310</name>
</gene>
<evidence type="ECO:0000313" key="3">
    <source>
        <dbReference type="EMBL" id="AXY73796.1"/>
    </source>
</evidence>
<keyword evidence="4" id="KW-1185">Reference proteome</keyword>
<dbReference type="RefSeq" id="WP_119049631.1">
    <property type="nucleotide sequence ID" value="NZ_CP032157.1"/>
</dbReference>
<feature type="domain" description="Lysine-specific metallo-endopeptidase" evidence="2">
    <location>
        <begin position="163"/>
        <end position="252"/>
    </location>
</feature>
<organism evidence="3 4">
    <name type="scientific">Paraflavitalea soli</name>
    <dbReference type="NCBI Taxonomy" id="2315862"/>
    <lineage>
        <taxon>Bacteria</taxon>
        <taxon>Pseudomonadati</taxon>
        <taxon>Bacteroidota</taxon>
        <taxon>Chitinophagia</taxon>
        <taxon>Chitinophagales</taxon>
        <taxon>Chitinophagaceae</taxon>
        <taxon>Paraflavitalea</taxon>
    </lineage>
</organism>
<evidence type="ECO:0000259" key="2">
    <source>
        <dbReference type="Pfam" id="PF14521"/>
    </source>
</evidence>
<dbReference type="InterPro" id="IPR029463">
    <property type="entry name" value="Lys_MEP"/>
</dbReference>
<dbReference type="GO" id="GO:0004222">
    <property type="term" value="F:metalloendopeptidase activity"/>
    <property type="evidence" value="ECO:0007669"/>
    <property type="project" value="InterPro"/>
</dbReference>
<evidence type="ECO:0000256" key="1">
    <source>
        <dbReference type="SAM" id="MobiDB-lite"/>
    </source>
</evidence>
<proteinExistence type="predicted"/>
<feature type="compositionally biased region" description="Polar residues" evidence="1">
    <location>
        <begin position="68"/>
        <end position="80"/>
    </location>
</feature>
<dbReference type="EMBL" id="CP032157">
    <property type="protein sequence ID" value="AXY73796.1"/>
    <property type="molecule type" value="Genomic_DNA"/>
</dbReference>
<name>A0A3B7MLA6_9BACT</name>
<feature type="region of interest" description="Disordered" evidence="1">
    <location>
        <begin position="68"/>
        <end position="90"/>
    </location>
</feature>
<dbReference type="Gene3D" id="3.40.390.10">
    <property type="entry name" value="Collagenase (Catalytic Domain)"/>
    <property type="match status" value="1"/>
</dbReference>
<feature type="compositionally biased region" description="Basic residues" evidence="1">
    <location>
        <begin position="1"/>
        <end position="13"/>
    </location>
</feature>
<protein>
    <recommendedName>
        <fullName evidence="2">Lysine-specific metallo-endopeptidase domain-containing protein</fullName>
    </recommendedName>
</protein>
<dbReference type="SUPFAM" id="SSF55486">
    <property type="entry name" value="Metalloproteases ('zincins'), catalytic domain"/>
    <property type="match status" value="1"/>
</dbReference>
<accession>A0A3B7MLA6</accession>
<dbReference type="AlphaFoldDB" id="A0A3B7MLA6"/>
<dbReference type="Proteomes" id="UP000263900">
    <property type="component" value="Chromosome"/>
</dbReference>
<evidence type="ECO:0000313" key="4">
    <source>
        <dbReference type="Proteomes" id="UP000263900"/>
    </source>
</evidence>
<sequence length="260" mass="28978">MKPAYLRRIRRKPAASNDNPVFRKEGQTENTFFGETAPGAFFQPTATIQRKCAKCEDEDKQAHELTHVVQQSKGAQGSKSVQRKDAKPAKPKQPVVVCDRSVVAAVRQEAFLKAQVTMFRLRGVHPNLGAYQQREAYNLARRTISRSLSLDQTIDIIEKMVTVLSSNERVECGPEIDACSDWNAYVVGNRPPMHTCNKFFDLSHDEQVKTILHEAAHAVGIGEPGKEAYIFGFDCSNPTLGSFDTADSWAYFVLCASHTT</sequence>
<dbReference type="Pfam" id="PF14521">
    <property type="entry name" value="Aspzincin_M35"/>
    <property type="match status" value="1"/>
</dbReference>
<dbReference type="InterPro" id="IPR024079">
    <property type="entry name" value="MetalloPept_cat_dom_sf"/>
</dbReference>